<dbReference type="AlphaFoldDB" id="A0A292PPY9"/>
<dbReference type="SUPFAM" id="SSF52799">
    <property type="entry name" value="(Phosphotyrosine protein) phosphatases II"/>
    <property type="match status" value="1"/>
</dbReference>
<evidence type="ECO:0000256" key="1">
    <source>
        <dbReference type="ARBA" id="ARBA00022801"/>
    </source>
</evidence>
<dbReference type="Gene3D" id="3.90.190.10">
    <property type="entry name" value="Protein tyrosine phosphatase superfamily"/>
    <property type="match status" value="1"/>
</dbReference>
<organism evidence="4 5">
    <name type="scientific">Tuber aestivum</name>
    <name type="common">summer truffle</name>
    <dbReference type="NCBI Taxonomy" id="59557"/>
    <lineage>
        <taxon>Eukaryota</taxon>
        <taxon>Fungi</taxon>
        <taxon>Dikarya</taxon>
        <taxon>Ascomycota</taxon>
        <taxon>Pezizomycotina</taxon>
        <taxon>Pezizomycetes</taxon>
        <taxon>Pezizales</taxon>
        <taxon>Tuberaceae</taxon>
        <taxon>Tuber</taxon>
    </lineage>
</organism>
<name>A0A292PPY9_9PEZI</name>
<feature type="region of interest" description="Disordered" evidence="2">
    <location>
        <begin position="295"/>
        <end position="321"/>
    </location>
</feature>
<feature type="domain" description="Swiss Army Knife protein DSP-PTPase phosphatase" evidence="3">
    <location>
        <begin position="147"/>
        <end position="263"/>
    </location>
</feature>
<dbReference type="InterPro" id="IPR057023">
    <property type="entry name" value="PTP-SAK"/>
</dbReference>
<dbReference type="EMBL" id="LN891126">
    <property type="protein sequence ID" value="CUS08543.1"/>
    <property type="molecule type" value="Genomic_DNA"/>
</dbReference>
<evidence type="ECO:0000313" key="4">
    <source>
        <dbReference type="EMBL" id="CUS08543.1"/>
    </source>
</evidence>
<accession>A0A292PPY9</accession>
<sequence length="321" mass="36138">MFPPGRGNDGLYVDRRFVISLFGTSLVLTAEGKDVLLREYEEGSENQIWVCKMNRYNRFGMRNVATARLLGRSGQNSRIGCYVTEHLDWASLTFTRLDEGGYSLMVMSVDQQYQFPIQFIDGGSPCLRIGGGRAQFGLHQLKNSVFRRFEWVIPNRLARSSAPYYDGEDSDESINETSIEFLAKHGIQNIISLNSVELSPRERGRLRAAKISYSYMQTQQCSAPTQEQFDQIWNAFEKGGVTIVYCGFGDGRTGTAISAIQIFQGRILSEMDYRANGVQCTSQIEALNALRERIDGVDNDSDSPDPQDNQPPPYTALKKDK</sequence>
<keyword evidence="1" id="KW-0378">Hydrolase</keyword>
<proteinExistence type="predicted"/>
<dbReference type="Proteomes" id="UP001412239">
    <property type="component" value="Unassembled WGS sequence"/>
</dbReference>
<gene>
    <name evidence="4" type="ORF">GSTUAT00007356001</name>
</gene>
<evidence type="ECO:0000256" key="2">
    <source>
        <dbReference type="SAM" id="MobiDB-lite"/>
    </source>
</evidence>
<keyword evidence="5" id="KW-1185">Reference proteome</keyword>
<dbReference type="Pfam" id="PF22784">
    <property type="entry name" value="PTP-SAK"/>
    <property type="match status" value="1"/>
</dbReference>
<dbReference type="GO" id="GO:0016791">
    <property type="term" value="F:phosphatase activity"/>
    <property type="evidence" value="ECO:0007669"/>
    <property type="project" value="UniProtKB-ARBA"/>
</dbReference>
<protein>
    <recommendedName>
        <fullName evidence="3">Swiss Army Knife protein DSP-PTPase phosphatase domain-containing protein</fullName>
    </recommendedName>
</protein>
<evidence type="ECO:0000259" key="3">
    <source>
        <dbReference type="Pfam" id="PF22784"/>
    </source>
</evidence>
<evidence type="ECO:0000313" key="5">
    <source>
        <dbReference type="Proteomes" id="UP001412239"/>
    </source>
</evidence>
<reference evidence="4" key="1">
    <citation type="submission" date="2015-10" db="EMBL/GenBank/DDBJ databases">
        <authorList>
            <person name="Regsiter A."/>
            <person name="william w."/>
        </authorList>
    </citation>
    <scope>NUCLEOTIDE SEQUENCE</scope>
    <source>
        <strain evidence="4">Montdore</strain>
    </source>
</reference>
<dbReference type="InterPro" id="IPR029021">
    <property type="entry name" value="Prot-tyrosine_phosphatase-like"/>
</dbReference>